<keyword evidence="9" id="KW-1133">Transmembrane helix</keyword>
<evidence type="ECO:0000256" key="7">
    <source>
        <dbReference type="ARBA" id="ARBA00022729"/>
    </source>
</evidence>
<keyword evidence="5" id="KW-0433">Leucine-rich repeat</keyword>
<dbReference type="PANTHER" id="PTHR48063:SF46">
    <property type="entry name" value="LEUCINE-RICH REPEAT-CONTAINING N-TERMINAL PLANT-TYPE DOMAIN-CONTAINING PROTEIN"/>
    <property type="match status" value="1"/>
</dbReference>
<evidence type="ECO:0000256" key="8">
    <source>
        <dbReference type="ARBA" id="ARBA00022737"/>
    </source>
</evidence>
<dbReference type="EMBL" id="JAUUTY010000006">
    <property type="protein sequence ID" value="KAK1614945.1"/>
    <property type="molecule type" value="Genomic_DNA"/>
</dbReference>
<evidence type="ECO:0000256" key="4">
    <source>
        <dbReference type="ARBA" id="ARBA00022475"/>
    </source>
</evidence>
<evidence type="ECO:0000313" key="12">
    <source>
        <dbReference type="EMBL" id="KAK1614945.1"/>
    </source>
</evidence>
<organism evidence="12 13">
    <name type="scientific">Lolium multiflorum</name>
    <name type="common">Italian ryegrass</name>
    <name type="synonym">Lolium perenne subsp. multiflorum</name>
    <dbReference type="NCBI Taxonomy" id="4521"/>
    <lineage>
        <taxon>Eukaryota</taxon>
        <taxon>Viridiplantae</taxon>
        <taxon>Streptophyta</taxon>
        <taxon>Embryophyta</taxon>
        <taxon>Tracheophyta</taxon>
        <taxon>Spermatophyta</taxon>
        <taxon>Magnoliopsida</taxon>
        <taxon>Liliopsida</taxon>
        <taxon>Poales</taxon>
        <taxon>Poaceae</taxon>
        <taxon>BOP clade</taxon>
        <taxon>Pooideae</taxon>
        <taxon>Poodae</taxon>
        <taxon>Poeae</taxon>
        <taxon>Poeae Chloroplast Group 2 (Poeae type)</taxon>
        <taxon>Loliodinae</taxon>
        <taxon>Loliinae</taxon>
        <taxon>Lolium</taxon>
    </lineage>
</organism>
<keyword evidence="4" id="KW-1003">Cell membrane</keyword>
<accession>A0AAD8VRW9</accession>
<gene>
    <name evidence="12" type="ORF">QYE76_020462</name>
</gene>
<dbReference type="GO" id="GO:0005886">
    <property type="term" value="C:plasma membrane"/>
    <property type="evidence" value="ECO:0007669"/>
    <property type="project" value="UniProtKB-SubCell"/>
</dbReference>
<comment type="caution">
    <text evidence="12">The sequence shown here is derived from an EMBL/GenBank/DDBJ whole genome shotgun (WGS) entry which is preliminary data.</text>
</comment>
<dbReference type="Proteomes" id="UP001231189">
    <property type="component" value="Unassembled WGS sequence"/>
</dbReference>
<dbReference type="PANTHER" id="PTHR48063">
    <property type="entry name" value="LRR RECEPTOR-LIKE KINASE"/>
    <property type="match status" value="1"/>
</dbReference>
<evidence type="ECO:0000256" key="10">
    <source>
        <dbReference type="ARBA" id="ARBA00023136"/>
    </source>
</evidence>
<name>A0AAD8VRW9_LOLMU</name>
<keyword evidence="6" id="KW-0812">Transmembrane</keyword>
<keyword evidence="8" id="KW-0677">Repeat</keyword>
<dbReference type="AlphaFoldDB" id="A0AAD8VRW9"/>
<evidence type="ECO:0000256" key="2">
    <source>
        <dbReference type="ARBA" id="ARBA00004479"/>
    </source>
</evidence>
<evidence type="ECO:0000256" key="9">
    <source>
        <dbReference type="ARBA" id="ARBA00022989"/>
    </source>
</evidence>
<dbReference type="InterPro" id="IPR032675">
    <property type="entry name" value="LRR_dom_sf"/>
</dbReference>
<protein>
    <submittedName>
        <fullName evidence="12">Uncharacterized protein</fullName>
    </submittedName>
</protein>
<keyword evidence="13" id="KW-1185">Reference proteome</keyword>
<evidence type="ECO:0000256" key="6">
    <source>
        <dbReference type="ARBA" id="ARBA00022692"/>
    </source>
</evidence>
<proteinExistence type="inferred from homology"/>
<evidence type="ECO:0000313" key="13">
    <source>
        <dbReference type="Proteomes" id="UP001231189"/>
    </source>
</evidence>
<keyword evidence="10" id="KW-0472">Membrane</keyword>
<dbReference type="Gene3D" id="3.80.10.10">
    <property type="entry name" value="Ribonuclease Inhibitor"/>
    <property type="match status" value="1"/>
</dbReference>
<comment type="similarity">
    <text evidence="3">Belongs to the RLP family.</text>
</comment>
<dbReference type="InterPro" id="IPR046956">
    <property type="entry name" value="RLP23-like"/>
</dbReference>
<dbReference type="Pfam" id="PF13855">
    <property type="entry name" value="LRR_8"/>
    <property type="match status" value="1"/>
</dbReference>
<evidence type="ECO:0000256" key="3">
    <source>
        <dbReference type="ARBA" id="ARBA00009592"/>
    </source>
</evidence>
<evidence type="ECO:0000256" key="5">
    <source>
        <dbReference type="ARBA" id="ARBA00022614"/>
    </source>
</evidence>
<keyword evidence="11" id="KW-0325">Glycoprotein</keyword>
<dbReference type="SUPFAM" id="SSF52058">
    <property type="entry name" value="L domain-like"/>
    <property type="match status" value="1"/>
</dbReference>
<reference evidence="12" key="1">
    <citation type="submission" date="2023-07" db="EMBL/GenBank/DDBJ databases">
        <title>A chromosome-level genome assembly of Lolium multiflorum.</title>
        <authorList>
            <person name="Chen Y."/>
            <person name="Copetti D."/>
            <person name="Kolliker R."/>
            <person name="Studer B."/>
        </authorList>
    </citation>
    <scope>NUCLEOTIDE SEQUENCE</scope>
    <source>
        <strain evidence="12">02402/16</strain>
        <tissue evidence="12">Leaf</tissue>
    </source>
</reference>
<keyword evidence="7" id="KW-0732">Signal</keyword>
<comment type="subcellular location">
    <subcellularLocation>
        <location evidence="1">Cell membrane</location>
    </subcellularLocation>
    <subcellularLocation>
        <location evidence="2">Membrane</location>
        <topology evidence="2">Single-pass type I membrane protein</topology>
    </subcellularLocation>
</comment>
<evidence type="ECO:0000256" key="11">
    <source>
        <dbReference type="ARBA" id="ARBA00023180"/>
    </source>
</evidence>
<dbReference type="FunFam" id="3.80.10.10:FF:000213">
    <property type="entry name" value="Tyrosine-sulfated glycopeptide receptor 1"/>
    <property type="match status" value="1"/>
</dbReference>
<sequence>MFFGDKCVIIDADQLPYIDSNYVLYEAMHDEVDCIYVGELMPEDDIIDGFENLQVLSFEYYWINSLSHLFYVDVSDNRLTGEIPLTLTEIPMLKRIGNTIHYDPKVFKLPAYNGPSLQYRGVTSFPTVLNLSHNYFAGVIPPQIGRLKVLVVLDFSFNKLSGQIPQSICSLTSLQVLDLSSNNFTGEIPAALNSLHFLSAFNISNNDLEGPIPSGGQFDTFQSSSFDGNPELCGSMLIHKCDSADAHQAVILPRKHAAYKAAFVIAFDRCGGALSHARRRSRAGSWGGCKVRVEPNLREEVVDFDALGLVGVVAGVEERGMAAAS</sequence>
<dbReference type="InterPro" id="IPR001611">
    <property type="entry name" value="Leu-rich_rpt"/>
</dbReference>
<evidence type="ECO:0000256" key="1">
    <source>
        <dbReference type="ARBA" id="ARBA00004236"/>
    </source>
</evidence>